<evidence type="ECO:0000313" key="1">
    <source>
        <dbReference type="EMBL" id="OEJ94017.1"/>
    </source>
</evidence>
<reference evidence="1 2" key="1">
    <citation type="journal article" date="2013" name="Genome Announc.">
        <title>Genome Sequence of Streptomyces violaceusniger Strain SPC6, a Halotolerant Streptomycete That Exhibits Rapid Growth and Development.</title>
        <authorList>
            <person name="Chen X."/>
            <person name="Zhang B."/>
            <person name="Zhang W."/>
            <person name="Wu X."/>
            <person name="Zhang M."/>
            <person name="Chen T."/>
            <person name="Liu G."/>
            <person name="Dyson P."/>
        </authorList>
    </citation>
    <scope>NUCLEOTIDE SEQUENCE [LARGE SCALE GENOMIC DNA]</scope>
    <source>
        <strain evidence="1 2">SPC6</strain>
    </source>
</reference>
<keyword evidence="2" id="KW-1185">Reference proteome</keyword>
<evidence type="ECO:0000313" key="2">
    <source>
        <dbReference type="Proteomes" id="UP000095329"/>
    </source>
</evidence>
<sequence>MCPRRTFVEQSIEPDPQVRPAHRPLHSTLATVGLALAGRTDARAIESMSSAQPPAFANDTVLAPLPRVTGTATVQ</sequence>
<dbReference type="AlphaFoldDB" id="A0A1D3DNX6"/>
<proteinExistence type="predicted"/>
<gene>
    <name evidence="1" type="ORF">J116_005555</name>
</gene>
<dbReference type="Proteomes" id="UP000095329">
    <property type="component" value="Unassembled WGS sequence"/>
</dbReference>
<dbReference type="EMBL" id="ASHX02000001">
    <property type="protein sequence ID" value="OEJ94017.1"/>
    <property type="molecule type" value="Genomic_DNA"/>
</dbReference>
<accession>A0A1D3DNX6</accession>
<organism evidence="1 2">
    <name type="scientific">Streptomyces thermolilacinus SPC6</name>
    <dbReference type="NCBI Taxonomy" id="1306406"/>
    <lineage>
        <taxon>Bacteria</taxon>
        <taxon>Bacillati</taxon>
        <taxon>Actinomycetota</taxon>
        <taxon>Actinomycetes</taxon>
        <taxon>Kitasatosporales</taxon>
        <taxon>Streptomycetaceae</taxon>
        <taxon>Streptomyces</taxon>
    </lineage>
</organism>
<protein>
    <submittedName>
        <fullName evidence="1">Uncharacterized protein</fullName>
    </submittedName>
</protein>
<comment type="caution">
    <text evidence="1">The sequence shown here is derived from an EMBL/GenBank/DDBJ whole genome shotgun (WGS) entry which is preliminary data.</text>
</comment>
<name>A0A1D3DNX6_9ACTN</name>